<organism evidence="2 3">
    <name type="scientific">Pacificimonas flava</name>
    <dbReference type="NCBI Taxonomy" id="1234595"/>
    <lineage>
        <taxon>Bacteria</taxon>
        <taxon>Pseudomonadati</taxon>
        <taxon>Pseudomonadota</taxon>
        <taxon>Alphaproteobacteria</taxon>
        <taxon>Sphingomonadales</taxon>
        <taxon>Sphingosinicellaceae</taxon>
        <taxon>Pacificimonas</taxon>
    </lineage>
</organism>
<name>M2TPB0_9SPHN</name>
<protein>
    <recommendedName>
        <fullName evidence="4">DUF2244 domain-containing protein</fullName>
    </recommendedName>
</protein>
<keyword evidence="1" id="KW-0472">Membrane</keyword>
<dbReference type="OrthoDB" id="9808190at2"/>
<evidence type="ECO:0000256" key="1">
    <source>
        <dbReference type="SAM" id="Phobius"/>
    </source>
</evidence>
<feature type="transmembrane region" description="Helical" evidence="1">
    <location>
        <begin position="20"/>
        <end position="37"/>
    </location>
</feature>
<dbReference type="Pfam" id="PF10003">
    <property type="entry name" value="DUF2244"/>
    <property type="match status" value="1"/>
</dbReference>
<dbReference type="EMBL" id="AMRV01000002">
    <property type="protein sequence ID" value="EMD83606.1"/>
    <property type="molecule type" value="Genomic_DNA"/>
</dbReference>
<accession>M2TPB0</accession>
<reference evidence="2 3" key="1">
    <citation type="journal article" date="2013" name="Genome Announc.">
        <title>Draft Genome Sequence of Strain JLT2015T, Belonging to the Family Sphingomonadaceae of the Alphaproteobacteria.</title>
        <authorList>
            <person name="Tang K."/>
            <person name="Liu K."/>
            <person name="Li S."/>
            <person name="Jiao N."/>
        </authorList>
    </citation>
    <scope>NUCLEOTIDE SEQUENCE [LARGE SCALE GENOMIC DNA]</scope>
    <source>
        <strain evidence="2 3">JLT2015</strain>
    </source>
</reference>
<dbReference type="Proteomes" id="UP000011717">
    <property type="component" value="Unassembled WGS sequence"/>
</dbReference>
<keyword evidence="1" id="KW-1133">Transmembrane helix</keyword>
<keyword evidence="3" id="KW-1185">Reference proteome</keyword>
<dbReference type="InterPro" id="IPR019253">
    <property type="entry name" value="DUF2244_TM"/>
</dbReference>
<feature type="transmembrane region" description="Helical" evidence="1">
    <location>
        <begin position="43"/>
        <end position="62"/>
    </location>
</feature>
<evidence type="ECO:0000313" key="2">
    <source>
        <dbReference type="EMBL" id="EMD83606.1"/>
    </source>
</evidence>
<gene>
    <name evidence="2" type="ORF">C725_0578</name>
</gene>
<dbReference type="AlphaFoldDB" id="M2TPB0"/>
<sequence length="149" mass="17235">MARDSFDLTLQPPAPLGTDAARIVIGVTALVMLLAALRFLLVGAWLVLPFMIVDLALLVWAFRASRRAARAFERLRLTGDRLLVERTDAQGRQERWELPRAWTRVELEQHAPQNRLWLRHRSRRLLIGRHLNRRERGEVYDVIAGALNR</sequence>
<dbReference type="RefSeq" id="WP_008600035.1">
    <property type="nucleotide sequence ID" value="NZ_AMRV01000002.1"/>
</dbReference>
<evidence type="ECO:0000313" key="3">
    <source>
        <dbReference type="Proteomes" id="UP000011717"/>
    </source>
</evidence>
<evidence type="ECO:0008006" key="4">
    <source>
        <dbReference type="Google" id="ProtNLM"/>
    </source>
</evidence>
<keyword evidence="1" id="KW-0812">Transmembrane</keyword>
<proteinExistence type="predicted"/>
<comment type="caution">
    <text evidence="2">The sequence shown here is derived from an EMBL/GenBank/DDBJ whole genome shotgun (WGS) entry which is preliminary data.</text>
</comment>